<evidence type="ECO:0000313" key="3">
    <source>
        <dbReference type="Proteomes" id="UP000580839"/>
    </source>
</evidence>
<dbReference type="PANTHER" id="PTHR13847:SF281">
    <property type="entry name" value="FAD DEPENDENT OXIDOREDUCTASE DOMAIN-CONTAINING PROTEIN"/>
    <property type="match status" value="1"/>
</dbReference>
<feature type="domain" description="FAD dependent oxidoreductase" evidence="1">
    <location>
        <begin position="29"/>
        <end position="380"/>
    </location>
</feature>
<evidence type="ECO:0000259" key="1">
    <source>
        <dbReference type="Pfam" id="PF01266"/>
    </source>
</evidence>
<accession>A0A849SMP0</accession>
<dbReference type="Gene3D" id="3.50.50.60">
    <property type="entry name" value="FAD/NAD(P)-binding domain"/>
    <property type="match status" value="1"/>
</dbReference>
<dbReference type="GO" id="GO:0005737">
    <property type="term" value="C:cytoplasm"/>
    <property type="evidence" value="ECO:0007669"/>
    <property type="project" value="TreeGrafter"/>
</dbReference>
<dbReference type="InterPro" id="IPR006076">
    <property type="entry name" value="FAD-dep_OxRdtase"/>
</dbReference>
<sequence>MSDASLKHPVWWREAPPAYPELHGELDADVVIVGGGITGVTLAYTLAEQSATVVMLEADRIASAASGRNAGFLLAAPAEPYSEAIAMWNRDGARAMVTTGRRAHQRVKELVGALELECDYRLTGSLRLCRTEEEAEDQRASLPELNADGFRMLETQVHGNVPVESEGHFKAAFLMPEDGEFHPVKFLHGVAVGAAGLGARLFEHSSVKYGQWRAGLWHVHTAHGVVRARTVVIATNAYAPKLVPALSRLIAPRRGQLLCTAPIDRTIAARPTYAHWGYQSWRQLPDSRLVIGGWRDVALDTEVGFEQNPTEQIQSAIESGLRDLVPEGAAIEHRWAGTMGFARDGRPLVGWLDPEHHVAISAGYTGHGMGMAPACTLDLAALINWKPAPGIATFDPARFNELRDAREGTVLLGAAVG</sequence>
<proteinExistence type="predicted"/>
<dbReference type="InterPro" id="IPR036188">
    <property type="entry name" value="FAD/NAD-bd_sf"/>
</dbReference>
<reference evidence="2 3" key="1">
    <citation type="submission" date="2020-04" db="EMBL/GenBank/DDBJ databases">
        <title>Metagenomic profiling of ammonia- and methane-oxidizing microorganisms in a Dutch drinking water treatment plant.</title>
        <authorList>
            <person name="Poghosyan L."/>
            <person name="Leucker S."/>
        </authorList>
    </citation>
    <scope>NUCLEOTIDE SEQUENCE [LARGE SCALE GENOMIC DNA]</scope>
    <source>
        <strain evidence="2">S-RSF-IL-03</strain>
    </source>
</reference>
<dbReference type="SUPFAM" id="SSF51905">
    <property type="entry name" value="FAD/NAD(P)-binding domain"/>
    <property type="match status" value="1"/>
</dbReference>
<comment type="caution">
    <text evidence="2">The sequence shown here is derived from an EMBL/GenBank/DDBJ whole genome shotgun (WGS) entry which is preliminary data.</text>
</comment>
<name>A0A849SMP0_UNCEI</name>
<gene>
    <name evidence="2" type="ORF">HOP12_00855</name>
</gene>
<dbReference type="Proteomes" id="UP000580839">
    <property type="component" value="Unassembled WGS sequence"/>
</dbReference>
<evidence type="ECO:0000313" key="2">
    <source>
        <dbReference type="EMBL" id="NOT32700.1"/>
    </source>
</evidence>
<protein>
    <submittedName>
        <fullName evidence="2">FAD-binding oxidoreductase</fullName>
    </submittedName>
</protein>
<dbReference type="Pfam" id="PF01266">
    <property type="entry name" value="DAO"/>
    <property type="match status" value="1"/>
</dbReference>
<dbReference type="Gene3D" id="3.30.9.10">
    <property type="entry name" value="D-Amino Acid Oxidase, subunit A, domain 2"/>
    <property type="match status" value="1"/>
</dbReference>
<dbReference type="EMBL" id="JABFRW010000008">
    <property type="protein sequence ID" value="NOT32700.1"/>
    <property type="molecule type" value="Genomic_DNA"/>
</dbReference>
<dbReference type="AlphaFoldDB" id="A0A849SMP0"/>
<dbReference type="PANTHER" id="PTHR13847">
    <property type="entry name" value="SARCOSINE DEHYDROGENASE-RELATED"/>
    <property type="match status" value="1"/>
</dbReference>
<organism evidence="2 3">
    <name type="scientific">Eiseniibacteriota bacterium</name>
    <dbReference type="NCBI Taxonomy" id="2212470"/>
    <lineage>
        <taxon>Bacteria</taxon>
        <taxon>Candidatus Eiseniibacteriota</taxon>
    </lineage>
</organism>